<sequence length="199" mass="22156">MKLVIRALLLNLSFLRAGICLHGFATAQNALLVKISRFFFADESPVSSTVGAGNCHRQALLLKIIESRALAAIFLNLNHRPHQQWQSESRQVRTRGGGDSVSHWRCQQRIGSTCSGLVRLEGKNLMVVKGHKHLPDYAATRAILSDVHGEYTRLNLVSGQTERRRNASTDEPTTMETDELIRSITSRKELLTVKVSPST</sequence>
<evidence type="ECO:0000313" key="2">
    <source>
        <dbReference type="Proteomes" id="UP000050741"/>
    </source>
</evidence>
<protein>
    <submittedName>
        <fullName evidence="3">Secreted protein</fullName>
    </submittedName>
</protein>
<proteinExistence type="predicted"/>
<organism evidence="2 3">
    <name type="scientific">Globodera pallida</name>
    <name type="common">Potato cyst nematode worm</name>
    <name type="synonym">Heterodera pallida</name>
    <dbReference type="NCBI Taxonomy" id="36090"/>
    <lineage>
        <taxon>Eukaryota</taxon>
        <taxon>Metazoa</taxon>
        <taxon>Ecdysozoa</taxon>
        <taxon>Nematoda</taxon>
        <taxon>Chromadorea</taxon>
        <taxon>Rhabditida</taxon>
        <taxon>Tylenchina</taxon>
        <taxon>Tylenchomorpha</taxon>
        <taxon>Tylenchoidea</taxon>
        <taxon>Heteroderidae</taxon>
        <taxon>Heteroderinae</taxon>
        <taxon>Globodera</taxon>
    </lineage>
</organism>
<dbReference type="Proteomes" id="UP000050741">
    <property type="component" value="Unassembled WGS sequence"/>
</dbReference>
<feature type="chain" id="PRO_5008147206" evidence="1">
    <location>
        <begin position="21"/>
        <end position="199"/>
    </location>
</feature>
<dbReference type="AlphaFoldDB" id="A0A183C8B4"/>
<reference evidence="3" key="3">
    <citation type="submission" date="2016-06" db="UniProtKB">
        <authorList>
            <consortium name="WormBaseParasite"/>
        </authorList>
    </citation>
    <scope>IDENTIFICATION</scope>
</reference>
<evidence type="ECO:0000313" key="3">
    <source>
        <dbReference type="WBParaSite" id="GPLIN_000911000"/>
    </source>
</evidence>
<reference evidence="2" key="1">
    <citation type="submission" date="2013-12" db="EMBL/GenBank/DDBJ databases">
        <authorList>
            <person name="Aslett M."/>
        </authorList>
    </citation>
    <scope>NUCLEOTIDE SEQUENCE [LARGE SCALE GENOMIC DNA]</scope>
    <source>
        <strain evidence="2">Lindley</strain>
    </source>
</reference>
<keyword evidence="1" id="KW-0732">Signal</keyword>
<evidence type="ECO:0000256" key="1">
    <source>
        <dbReference type="SAM" id="SignalP"/>
    </source>
</evidence>
<name>A0A183C8B4_GLOPA</name>
<keyword evidence="2" id="KW-1185">Reference proteome</keyword>
<accession>A0A183C8B4</accession>
<reference evidence="2" key="2">
    <citation type="submission" date="2014-05" db="EMBL/GenBank/DDBJ databases">
        <title>The genome and life-stage specific transcriptomes of Globodera pallida elucidate key aspects of plant parasitism by a cyst nematode.</title>
        <authorList>
            <person name="Cotton J.A."/>
            <person name="Lilley C.J."/>
            <person name="Jones L.M."/>
            <person name="Kikuchi T."/>
            <person name="Reid A.J."/>
            <person name="Thorpe P."/>
            <person name="Tsai I.J."/>
            <person name="Beasley H."/>
            <person name="Blok V."/>
            <person name="Cock P.J.A."/>
            <person name="Van den Akker S.E."/>
            <person name="Holroyd N."/>
            <person name="Hunt M."/>
            <person name="Mantelin S."/>
            <person name="Naghra H."/>
            <person name="Pain A."/>
            <person name="Palomares-Rius J.E."/>
            <person name="Zarowiecki M."/>
            <person name="Berriman M."/>
            <person name="Jones J.T."/>
            <person name="Urwin P.E."/>
        </authorList>
    </citation>
    <scope>NUCLEOTIDE SEQUENCE [LARGE SCALE GENOMIC DNA]</scope>
    <source>
        <strain evidence="2">Lindley</strain>
    </source>
</reference>
<feature type="signal peptide" evidence="1">
    <location>
        <begin position="1"/>
        <end position="20"/>
    </location>
</feature>
<dbReference type="WBParaSite" id="GPLIN_000911000">
    <property type="protein sequence ID" value="GPLIN_000911000"/>
    <property type="gene ID" value="GPLIN_000911000"/>
</dbReference>